<keyword evidence="21" id="KW-1185">Reference proteome</keyword>
<dbReference type="Pfam" id="PF18884">
    <property type="entry name" value="TSP3_bac"/>
    <property type="match status" value="1"/>
</dbReference>
<feature type="region of interest" description="Disordered" evidence="18">
    <location>
        <begin position="2178"/>
        <end position="2200"/>
    </location>
</feature>
<dbReference type="Pfam" id="PF11721">
    <property type="entry name" value="Malectin"/>
    <property type="match status" value="4"/>
</dbReference>
<name>A0A4U5J8C1_9EURY</name>
<dbReference type="SUPFAM" id="SSF49313">
    <property type="entry name" value="Cadherin-like"/>
    <property type="match status" value="1"/>
</dbReference>
<keyword evidence="14" id="KW-0472">Membrane</keyword>
<dbReference type="InterPro" id="IPR021720">
    <property type="entry name" value="Malectin_dom"/>
</dbReference>
<evidence type="ECO:0000256" key="12">
    <source>
        <dbReference type="ARBA" id="ARBA00022989"/>
    </source>
</evidence>
<sequence length="2310" mass="237722">MASLVQRRSNRIRWKTLALVFSVLMVTSIALGGVAFAVGPTHAQQAATAEYRVNAGSGTVGAVDGGMDWTPPGSTSGVTVSGGSTYEAYSGTVDLDSSVPSGTPTEIFGSELYGDQQWTFSDGIDSSQEYEVRLYFAEIYQGVSGGNPEGGDGARVFDVSVEGQQFLDDYDIYADVGPETGVMKSTTVAPTDGTIDIELTTEVDNAKISAVEIVPSEPEPDTLGGSSSVDFGTVVAGDSGTEAVTLTNLGESGDADIDVTGVSISGSDAAAFSHDFTGSTTLTPGESIDVQVTFSPSDVESKTAALEVSHSGTNDPLTIGLSGEGASDVPVGFSKSTLQGFSAGNPTAVDFGPDGRAYVSTQGGNVYALEVERNGEDSYQVLNEEVITAIKDIPNHDDLGNYDAGRTARQITGITAGGTAAEPVVYVSSSDAQIDVGDDDDSKDTNSGAVSRLTFDWNGDGSLASVDHDVMVLGLPRSEENHSPNGLDLSTDGETLYLAVGGHTNKGAPGNNFGHTPEYALSAAVLDIDLAQIEAENQPKSLQDEDSAYPDLDYYYSIPTVQGGSLPFGGNDGLNQAKIVDGGPVQIYSPGYRNAYDIVLSQDGQLYVIDNGPNGGWGGQPVGEGSTGMCTNEPNEDGSYGTGDQLHLATEGSYGGHAAPVRANPDGAGLWDADGNQYHDFDASDTPVPFDMANPIECDYQDPTEDNSIGPTFGWTGGITEYTASNFGSAMSGDLLVVEAGSGTIKRVQLNAAGDEVTDVSSPLTQGGALGITAQGDAETLPGTIWTANHGGNDITVFEPNDYGGGDVGQCTGADDPSLDEDGDGYSNADEIAAGTDPCSAGSTPNDFDDDGVSDITDDDDDGDGLPDGEDPFARDASNGLDGDLPIELNFEPNAQPETVLGLGFTGVMTNGEDDYMDLYDGDSVIAGGAANVLTVEGVPQGDAHQNTNTQQYSFQIGANAPDEPFVVSTTVNGFPNSPEDYQSTGVYLGNGDQDNYAKLVVSANGGTGGVEFAKEVGGSFESVAQPDDASVTGQSTNTDLYLRVYPSNDTVHAYYATDGGEPVAVGETTIPAEWIESADQGMAAGVVSTSNGASSSFDATWTNLHITPLEDDGETNQPPIADAGTDQTVEENTEVQLDASGSSDPDGDMLGYTWTQLDGPDVGLSINDAQDPTFTAPDVDGETTLTFGVSVSDGEQTDTDTVTITVEDTDDAYAEGDAVHRVNAGGPEVTATDDGPAWSADTGGSPSEYLVSGGDIPGSTYTVENVDGSVPDGTPTELFQTEQYDPAEEPPMQWEFPTDDGATYEVRLYFHDGWDGTSAVGDRVFNVSVEDQQVLSNFDVIDTYGDQTAAMEAFTVESDGTIDVEFNHGAAENPQVNAIEIVKLDDGSGSEVSVEEAVAAHDEDGDDATIEFAEIQQAISWWQSESEIPGTGGQTIDFQTIQQLISLWQSEATVGDGGGGDNQPPTASFTADPAAPKVGENVTLDASGSSDDSAIASYEWDFDGDGTTETTGETTTTSFAAAGDYDVTLIVADDDGETDTATQTVTVSEPVAAEGSSQLLVTPDSGVDSSTYGGGSFQLSNTGDAGISSVTIELDSGTIPDIVWDPEGTAGDPTGKGLVVDSESGDGVGVVSTADGDVFSDPHNGVDGDDGYDTLTIEFTDFDAGEELSFSADNDPTSIKGATVGSQAAGPVSGLELAGATVTVEYDIGETQTNTLFSDGSGGGAQSTITGDVASATAIGVQGVPLESTALSGDTAAATVSEAQQTITVAGPADATVEVARVEGGLDLNNVPDADGSGSPGYDIEAYEANKALDVETTTVTLDENGEATVDLTLTDSTSDGGFNYITAAVQEGGDTGLDSNVVVLEYDDSTDDGTGDSATSFAVNAGGAAYTAAHGTAFEADTGFDSGTAYDTAKPIDGTEDDPLYQTERYGNFSYDVPLEDGSYDVTLHFAEIFQGTSEDSNPGADQTGERLFDVTVEGEPALSGYDIYAEAGGSLSAVQETITADVTDGELNIGFSTVADNAKLSAVEVEPADDGGDENQAPVVDSIADQTVTEGGSVTVPVSASADDSDALSLSAAGPAFVGFSDAGDGTGTLTIEPETGDAGTYTVDVTADDGTDAATESFQLTVEEAADPEPQVLYRINAGESADVSSIDDGPDWTGVADDSSPYLVSVPETDSGNYAGGDDVTPTGSIPDSTPGAVFDAERYGEMEWEFSTDVDAEVEIRLYLSNQYPGTSEPEDRQFNVSVEGQQVLTEYDPVADVGHANGAMKSVTITSDGTVDVDFEQGPMENPQVNAIEIVATGAGGSI</sequence>
<dbReference type="SMART" id="SM00736">
    <property type="entry name" value="CADG"/>
    <property type="match status" value="2"/>
</dbReference>
<dbReference type="SUPFAM" id="SSF49785">
    <property type="entry name" value="Galactose-binding domain-like"/>
    <property type="match status" value="2"/>
</dbReference>
<evidence type="ECO:0000256" key="3">
    <source>
        <dbReference type="ARBA" id="ARBA00004496"/>
    </source>
</evidence>
<dbReference type="PROSITE" id="PS50093">
    <property type="entry name" value="PKD"/>
    <property type="match status" value="1"/>
</dbReference>
<dbReference type="InterPro" id="IPR013783">
    <property type="entry name" value="Ig-like_fold"/>
</dbReference>
<dbReference type="InterPro" id="IPR053879">
    <property type="entry name" value="HYDIN_VesB_CFA65-like_Ig"/>
</dbReference>
<dbReference type="InterPro" id="IPR000601">
    <property type="entry name" value="PKD_dom"/>
</dbReference>
<dbReference type="Pfam" id="PF17963">
    <property type="entry name" value="Big_9"/>
    <property type="match status" value="1"/>
</dbReference>
<dbReference type="SMART" id="SM00089">
    <property type="entry name" value="PKD"/>
    <property type="match status" value="2"/>
</dbReference>
<dbReference type="Gene3D" id="2.60.120.430">
    <property type="entry name" value="Galactose-binding lectin"/>
    <property type="match status" value="4"/>
</dbReference>
<dbReference type="InterPro" id="IPR059100">
    <property type="entry name" value="TSP3_bac"/>
</dbReference>
<evidence type="ECO:0000313" key="20">
    <source>
        <dbReference type="EMBL" id="TKR24685.1"/>
    </source>
</evidence>
<dbReference type="Gene3D" id="2.60.40.10">
    <property type="entry name" value="Immunoglobulins"/>
    <property type="match status" value="4"/>
</dbReference>
<keyword evidence="16" id="KW-0966">Cell projection</keyword>
<evidence type="ECO:0000256" key="11">
    <source>
        <dbReference type="ARBA" id="ARBA00022837"/>
    </source>
</evidence>
<dbReference type="InterPro" id="IPR013320">
    <property type="entry name" value="ConA-like_dom_sf"/>
</dbReference>
<keyword evidence="12" id="KW-1133">Transmembrane helix</keyword>
<evidence type="ECO:0000256" key="5">
    <source>
        <dbReference type="ARBA" id="ARBA00009141"/>
    </source>
</evidence>
<proteinExistence type="inferred from homology"/>
<dbReference type="Pfam" id="PF22352">
    <property type="entry name" value="K319L-like_PKD"/>
    <property type="match status" value="1"/>
</dbReference>
<dbReference type="EMBL" id="QKNX01000007">
    <property type="protein sequence ID" value="TKR24685.1"/>
    <property type="molecule type" value="Genomic_DNA"/>
</dbReference>
<evidence type="ECO:0000256" key="13">
    <source>
        <dbReference type="ARBA" id="ARBA00023069"/>
    </source>
</evidence>
<evidence type="ECO:0000256" key="14">
    <source>
        <dbReference type="ARBA" id="ARBA00023136"/>
    </source>
</evidence>
<dbReference type="SUPFAM" id="SSF49899">
    <property type="entry name" value="Concanavalin A-like lectins/glucanases"/>
    <property type="match status" value="1"/>
</dbReference>
<dbReference type="SUPFAM" id="SSF49299">
    <property type="entry name" value="PKD domain"/>
    <property type="match status" value="2"/>
</dbReference>
<dbReference type="Proteomes" id="UP000308037">
    <property type="component" value="Unassembled WGS sequence"/>
</dbReference>
<keyword evidence="17" id="KW-0119">Carbohydrate metabolism</keyword>
<comment type="caution">
    <text evidence="20">The sequence shown here is derived from an EMBL/GenBank/DDBJ whole genome shotgun (WGS) entry which is preliminary data.</text>
</comment>
<evidence type="ECO:0000256" key="10">
    <source>
        <dbReference type="ARBA" id="ARBA00022824"/>
    </source>
</evidence>
<evidence type="ECO:0000256" key="16">
    <source>
        <dbReference type="ARBA" id="ARBA00023273"/>
    </source>
</evidence>
<dbReference type="InterPro" id="IPR022409">
    <property type="entry name" value="PKD/Chitinase_dom"/>
</dbReference>
<dbReference type="GO" id="GO:0030246">
    <property type="term" value="F:carbohydrate binding"/>
    <property type="evidence" value="ECO:0007669"/>
    <property type="project" value="InterPro"/>
</dbReference>
<evidence type="ECO:0000256" key="1">
    <source>
        <dbReference type="ARBA" id="ARBA00004115"/>
    </source>
</evidence>
<keyword evidence="6" id="KW-0963">Cytoplasm</keyword>
<evidence type="ECO:0000256" key="2">
    <source>
        <dbReference type="ARBA" id="ARBA00004138"/>
    </source>
</evidence>
<dbReference type="InterPro" id="IPR011042">
    <property type="entry name" value="6-blade_b-propeller_TolB-like"/>
</dbReference>
<keyword evidence="11" id="KW-0106">Calcium</keyword>
<evidence type="ECO:0000256" key="17">
    <source>
        <dbReference type="ARBA" id="ARBA00023277"/>
    </source>
</evidence>
<dbReference type="InterPro" id="IPR011041">
    <property type="entry name" value="Quinoprot_gluc/sorb_DH_b-prop"/>
</dbReference>
<protein>
    <submittedName>
        <fullName evidence="20">Choice-of-anchor D domain-containing protein</fullName>
    </submittedName>
</protein>
<dbReference type="InterPro" id="IPR015919">
    <property type="entry name" value="Cadherin-like_sf"/>
</dbReference>
<evidence type="ECO:0000256" key="8">
    <source>
        <dbReference type="ARBA" id="ARBA00022692"/>
    </source>
</evidence>
<keyword evidence="7" id="KW-0964">Secreted</keyword>
<keyword evidence="9" id="KW-0732">Signal</keyword>
<evidence type="ECO:0000259" key="19">
    <source>
        <dbReference type="PROSITE" id="PS50093"/>
    </source>
</evidence>
<dbReference type="Gene3D" id="2.60.120.200">
    <property type="match status" value="1"/>
</dbReference>
<keyword evidence="8" id="KW-0812">Transmembrane</keyword>
<evidence type="ECO:0000256" key="9">
    <source>
        <dbReference type="ARBA" id="ARBA00022729"/>
    </source>
</evidence>
<evidence type="ECO:0000256" key="18">
    <source>
        <dbReference type="SAM" id="MobiDB-lite"/>
    </source>
</evidence>
<dbReference type="GO" id="GO:0016020">
    <property type="term" value="C:membrane"/>
    <property type="evidence" value="ECO:0007669"/>
    <property type="project" value="InterPro"/>
</dbReference>
<dbReference type="Pfam" id="PF18911">
    <property type="entry name" value="PKD_4"/>
    <property type="match status" value="1"/>
</dbReference>
<dbReference type="InterPro" id="IPR006644">
    <property type="entry name" value="Cadg"/>
</dbReference>
<dbReference type="PANTHER" id="PTHR13460">
    <property type="match status" value="1"/>
</dbReference>
<feature type="compositionally biased region" description="Acidic residues" evidence="18">
    <location>
        <begin position="847"/>
        <end position="871"/>
    </location>
</feature>
<dbReference type="PANTHER" id="PTHR13460:SF0">
    <property type="entry name" value="MALECTIN"/>
    <property type="match status" value="1"/>
</dbReference>
<dbReference type="Pfam" id="PF22544">
    <property type="entry name" value="HYDIN_VesB_CFA65-like_Ig"/>
    <property type="match status" value="1"/>
</dbReference>
<dbReference type="CDD" id="cd00146">
    <property type="entry name" value="PKD"/>
    <property type="match status" value="1"/>
</dbReference>
<dbReference type="InterPro" id="IPR039155">
    <property type="entry name" value="MLEC"/>
</dbReference>
<dbReference type="SUPFAM" id="SSF50952">
    <property type="entry name" value="Soluble quinoprotein glucose dehydrogenase"/>
    <property type="match status" value="1"/>
</dbReference>
<evidence type="ECO:0000256" key="15">
    <source>
        <dbReference type="ARBA" id="ARBA00023180"/>
    </source>
</evidence>
<dbReference type="InterPro" id="IPR035986">
    <property type="entry name" value="PKD_dom_sf"/>
</dbReference>
<keyword evidence="13" id="KW-0969">Cilium</keyword>
<evidence type="ECO:0000256" key="7">
    <source>
        <dbReference type="ARBA" id="ARBA00022525"/>
    </source>
</evidence>
<keyword evidence="15" id="KW-0325">Glycoprotein</keyword>
<gene>
    <name evidence="20" type="ORF">DM868_13860</name>
</gene>
<evidence type="ECO:0000313" key="21">
    <source>
        <dbReference type="Proteomes" id="UP000308037"/>
    </source>
</evidence>
<dbReference type="GO" id="GO:0005509">
    <property type="term" value="F:calcium ion binding"/>
    <property type="evidence" value="ECO:0007669"/>
    <property type="project" value="InterPro"/>
</dbReference>
<dbReference type="NCBIfam" id="NF012200">
    <property type="entry name" value="choice_anch_D"/>
    <property type="match status" value="1"/>
</dbReference>
<evidence type="ECO:0000256" key="6">
    <source>
        <dbReference type="ARBA" id="ARBA00022490"/>
    </source>
</evidence>
<dbReference type="InterPro" id="IPR008979">
    <property type="entry name" value="Galactose-bd-like_sf"/>
</dbReference>
<comment type="subcellular location">
    <subcellularLocation>
        <location evidence="2">Cell projection</location>
        <location evidence="2">Cilium</location>
    </subcellularLocation>
    <subcellularLocation>
        <location evidence="3">Cytoplasm</location>
    </subcellularLocation>
    <subcellularLocation>
        <location evidence="1">Endoplasmic reticulum membrane</location>
        <topology evidence="1">Single-pass type I membrane protein</topology>
    </subcellularLocation>
    <subcellularLocation>
        <location evidence="4">Secreted</location>
    </subcellularLocation>
</comment>
<organism evidence="20 21">
    <name type="scientific">Natronomonas salsuginis</name>
    <dbReference type="NCBI Taxonomy" id="2217661"/>
    <lineage>
        <taxon>Archaea</taxon>
        <taxon>Methanobacteriati</taxon>
        <taxon>Methanobacteriota</taxon>
        <taxon>Stenosarchaea group</taxon>
        <taxon>Halobacteria</taxon>
        <taxon>Halobacteriales</taxon>
        <taxon>Natronomonadaceae</taxon>
        <taxon>Natronomonas</taxon>
    </lineage>
</organism>
<feature type="region of interest" description="Disordered" evidence="18">
    <location>
        <begin position="1453"/>
        <end position="1476"/>
    </location>
</feature>
<accession>A0A4U5J8C1</accession>
<dbReference type="GO" id="GO:0005737">
    <property type="term" value="C:cytoplasm"/>
    <property type="evidence" value="ECO:0007669"/>
    <property type="project" value="UniProtKB-SubCell"/>
</dbReference>
<keyword evidence="10" id="KW-0256">Endoplasmic reticulum</keyword>
<dbReference type="Gene3D" id="2.120.10.30">
    <property type="entry name" value="TolB, C-terminal domain"/>
    <property type="match status" value="1"/>
</dbReference>
<feature type="domain" description="PKD" evidence="19">
    <location>
        <begin position="1466"/>
        <end position="1555"/>
    </location>
</feature>
<feature type="region of interest" description="Disordered" evidence="18">
    <location>
        <begin position="799"/>
        <end position="884"/>
    </location>
</feature>
<comment type="similarity">
    <text evidence="5">Belongs to the malectin family.</text>
</comment>
<reference evidence="20 21" key="1">
    <citation type="submission" date="2019-04" db="EMBL/GenBank/DDBJ databases">
        <title>Natronomonas sp. F20-122 a newhaloarchaeon isolated from a saline saltern of Isla Bacuta, Huelva, Spain.</title>
        <authorList>
            <person name="Duran-Viseras A."/>
            <person name="Sanchez-Porro C."/>
            <person name="Ventosa A."/>
        </authorList>
    </citation>
    <scope>NUCLEOTIDE SEQUENCE [LARGE SCALE GENOMIC DNA]</scope>
    <source>
        <strain evidence="20 21">F20-122</strain>
    </source>
</reference>
<evidence type="ECO:0000256" key="4">
    <source>
        <dbReference type="ARBA" id="ARBA00004613"/>
    </source>
</evidence>